<name>D3E3Q4_METRM</name>
<evidence type="ECO:0000313" key="1">
    <source>
        <dbReference type="EMBL" id="ADC47165.1"/>
    </source>
</evidence>
<dbReference type="AlphaFoldDB" id="D3E3Q4"/>
<accession>D3E3Q4</accession>
<dbReference type="InterPro" id="IPR005046">
    <property type="entry name" value="DUF285"/>
</dbReference>
<dbReference type="EMBL" id="CP001719">
    <property type="protein sequence ID" value="ADC47165.1"/>
    <property type="molecule type" value="Genomic_DNA"/>
</dbReference>
<keyword evidence="2" id="KW-1185">Reference proteome</keyword>
<proteinExistence type="predicted"/>
<dbReference type="PATRIC" id="fig|634498.28.peg.1319"/>
<dbReference type="Pfam" id="PF03382">
    <property type="entry name" value="DUF285"/>
    <property type="match status" value="1"/>
</dbReference>
<dbReference type="Gene3D" id="3.80.10.10">
    <property type="entry name" value="Ribonuclease Inhibitor"/>
    <property type="match status" value="1"/>
</dbReference>
<dbReference type="STRING" id="634498.mru_1315"/>
<sequence>MMGDYMNTDYLKEFEELNHTTESLFDLGISGLLIILKDGTNLTSWSELSNPDDILYLSADFRCKENYTEFSNFKNAKVLILQNYVRPNFGVGSLFFKEADLITKLSTWHSLVAFYGINWDISSTDSLKNMFANCLSLEYAYFEDWDTSHIRNFWGMFVACCSLKAIDGMENWDLSSAENMESMFESCMSLEDISFLSDWDMSNVENIFEMFRDCYSLKDASCLNWKFKNLKNGDNLFANCRKLESFPSWYDDEFINQFGIRNQLNLIDDDSFFYKIAGGFDPQDIFIAVGYIRDEECLKRLLRDSSVHFYARRAALLNPNLNDTEILEEFADSKDYVERAYAIENPNFTNIGIIRRLANNDKSHLVRFKAENKLKELKSEGLEIIEDYPREFKQAFEGHDRERASLVLSQWRGYDSTDANFILAKVISDSSDEEIEFSETFEAYIISMEEKPQDPSLFNWFSSTAVECMEKRVDEDIGFSQLFNNMYKSHMNSTDYATAFLDFFQDILENDRVEKLNLLRGLVDSWDTDCPDDANMHCAYVILNIKKISKDELEDRIAKAKVCIPENLNSYPKLMAFMNAVLEADK</sequence>
<evidence type="ECO:0000313" key="2">
    <source>
        <dbReference type="Proteomes" id="UP000008680"/>
    </source>
</evidence>
<dbReference type="KEGG" id="mru:mru_1315"/>
<protein>
    <submittedName>
        <fullName evidence="1">Adhesin-like protein</fullName>
    </submittedName>
</protein>
<dbReference type="Proteomes" id="UP000008680">
    <property type="component" value="Chromosome"/>
</dbReference>
<dbReference type="InterPro" id="IPR032675">
    <property type="entry name" value="LRR_dom_sf"/>
</dbReference>
<dbReference type="HOGENOM" id="CLU_465127_0_0_2"/>
<gene>
    <name evidence="1" type="ordered locus">mru_1315</name>
</gene>
<reference evidence="1 2" key="1">
    <citation type="journal article" date="2010" name="PLoS ONE">
        <title>The genome sequence of the rumen methanogen Methanobrevibacter ruminantium reveals new possibilities for controlling ruminant methane emissions.</title>
        <authorList>
            <person name="Leahy S.C."/>
            <person name="Kelly W.J."/>
            <person name="Altermann E."/>
            <person name="Ronimus R.S."/>
            <person name="Yeoman C.J."/>
            <person name="Pacheco D.M."/>
            <person name="Li D."/>
            <person name="Kong Z."/>
            <person name="McTavish S."/>
            <person name="Sang C."/>
            <person name="Lambie S.C."/>
            <person name="Janssen P.H."/>
            <person name="Dey D."/>
            <person name="Attwood G.T."/>
        </authorList>
    </citation>
    <scope>NUCLEOTIDE SEQUENCE [LARGE SCALE GENOMIC DNA]</scope>
    <source>
        <strain evidence="2">ATCC 35063 / DSM 1093 / JCM 13430 / OCM 146 / M1</strain>
    </source>
</reference>
<organism evidence="1 2">
    <name type="scientific">Methanobrevibacter ruminantium (strain ATCC 35063 / DSM 1093 / JCM 13430 / OCM 146 / M1)</name>
    <name type="common">Methanobacterium ruminantium</name>
    <dbReference type="NCBI Taxonomy" id="634498"/>
    <lineage>
        <taxon>Archaea</taxon>
        <taxon>Methanobacteriati</taxon>
        <taxon>Methanobacteriota</taxon>
        <taxon>Methanomada group</taxon>
        <taxon>Methanobacteria</taxon>
        <taxon>Methanobacteriales</taxon>
        <taxon>Methanobacteriaceae</taxon>
        <taxon>Methanobrevibacter</taxon>
    </lineage>
</organism>